<sequence length="136" mass="15599">MLQHKVASLELQCEKDRYLAKYCQKKQSGSTASDLFSPISRATAYRQFPSRPLTTLSINGHKPLGISCDLNFTESLRLRLSESESMHWCVSRNSGLVMFLPGSVQVLFAVWILTTVQVERARMYQHSENTIERYPR</sequence>
<accession>A0A4Y2K1P5</accession>
<dbReference type="Proteomes" id="UP000499080">
    <property type="component" value="Unassembled WGS sequence"/>
</dbReference>
<evidence type="ECO:0000256" key="1">
    <source>
        <dbReference type="SAM" id="Phobius"/>
    </source>
</evidence>
<dbReference type="EMBL" id="BGPR01004085">
    <property type="protein sequence ID" value="GBM95728.1"/>
    <property type="molecule type" value="Genomic_DNA"/>
</dbReference>
<keyword evidence="1" id="KW-1133">Transmembrane helix</keyword>
<name>A0A4Y2K1P5_ARAVE</name>
<comment type="caution">
    <text evidence="2">The sequence shown here is derived from an EMBL/GenBank/DDBJ whole genome shotgun (WGS) entry which is preliminary data.</text>
</comment>
<protein>
    <submittedName>
        <fullName evidence="2">Uncharacterized protein</fullName>
    </submittedName>
</protein>
<evidence type="ECO:0000313" key="3">
    <source>
        <dbReference type="Proteomes" id="UP000499080"/>
    </source>
</evidence>
<proteinExistence type="predicted"/>
<keyword evidence="3" id="KW-1185">Reference proteome</keyword>
<reference evidence="2 3" key="1">
    <citation type="journal article" date="2019" name="Sci. Rep.">
        <title>Orb-weaving spider Araneus ventricosus genome elucidates the spidroin gene catalogue.</title>
        <authorList>
            <person name="Kono N."/>
            <person name="Nakamura H."/>
            <person name="Ohtoshi R."/>
            <person name="Moran D.A.P."/>
            <person name="Shinohara A."/>
            <person name="Yoshida Y."/>
            <person name="Fujiwara M."/>
            <person name="Mori M."/>
            <person name="Tomita M."/>
            <person name="Arakawa K."/>
        </authorList>
    </citation>
    <scope>NUCLEOTIDE SEQUENCE [LARGE SCALE GENOMIC DNA]</scope>
</reference>
<gene>
    <name evidence="2" type="ORF">AVEN_146409_1</name>
</gene>
<keyword evidence="1" id="KW-0472">Membrane</keyword>
<evidence type="ECO:0000313" key="2">
    <source>
        <dbReference type="EMBL" id="GBM95728.1"/>
    </source>
</evidence>
<dbReference type="AlphaFoldDB" id="A0A4Y2K1P5"/>
<keyword evidence="1" id="KW-0812">Transmembrane</keyword>
<feature type="transmembrane region" description="Helical" evidence="1">
    <location>
        <begin position="96"/>
        <end position="116"/>
    </location>
</feature>
<organism evidence="2 3">
    <name type="scientific">Araneus ventricosus</name>
    <name type="common">Orbweaver spider</name>
    <name type="synonym">Epeira ventricosa</name>
    <dbReference type="NCBI Taxonomy" id="182803"/>
    <lineage>
        <taxon>Eukaryota</taxon>
        <taxon>Metazoa</taxon>
        <taxon>Ecdysozoa</taxon>
        <taxon>Arthropoda</taxon>
        <taxon>Chelicerata</taxon>
        <taxon>Arachnida</taxon>
        <taxon>Araneae</taxon>
        <taxon>Araneomorphae</taxon>
        <taxon>Entelegynae</taxon>
        <taxon>Araneoidea</taxon>
        <taxon>Araneidae</taxon>
        <taxon>Araneus</taxon>
    </lineage>
</organism>